<reference evidence="5" key="1">
    <citation type="journal article" date="2020" name="Stud. Mycol.">
        <title>101 Dothideomycetes genomes: a test case for predicting lifestyles and emergence of pathogens.</title>
        <authorList>
            <person name="Haridas S."/>
            <person name="Albert R."/>
            <person name="Binder M."/>
            <person name="Bloem J."/>
            <person name="Labutti K."/>
            <person name="Salamov A."/>
            <person name="Andreopoulos B."/>
            <person name="Baker S."/>
            <person name="Barry K."/>
            <person name="Bills G."/>
            <person name="Bluhm B."/>
            <person name="Cannon C."/>
            <person name="Castanera R."/>
            <person name="Culley D."/>
            <person name="Daum C."/>
            <person name="Ezra D."/>
            <person name="Gonzalez J."/>
            <person name="Henrissat B."/>
            <person name="Kuo A."/>
            <person name="Liang C."/>
            <person name="Lipzen A."/>
            <person name="Lutzoni F."/>
            <person name="Magnuson J."/>
            <person name="Mondo S."/>
            <person name="Nolan M."/>
            <person name="Ohm R."/>
            <person name="Pangilinan J."/>
            <person name="Park H.-J."/>
            <person name="Ramirez L."/>
            <person name="Alfaro M."/>
            <person name="Sun H."/>
            <person name="Tritt A."/>
            <person name="Yoshinaga Y."/>
            <person name="Zwiers L.-H."/>
            <person name="Turgeon B."/>
            <person name="Goodwin S."/>
            <person name="Spatafora J."/>
            <person name="Crous P."/>
            <person name="Grigoriev I."/>
        </authorList>
    </citation>
    <scope>NUCLEOTIDE SEQUENCE</scope>
    <source>
        <strain evidence="5">CBS 207.26</strain>
    </source>
</reference>
<keyword evidence="3" id="KW-0732">Signal</keyword>
<dbReference type="EMBL" id="ML994672">
    <property type="protein sequence ID" value="KAF2178895.1"/>
    <property type="molecule type" value="Genomic_DNA"/>
</dbReference>
<dbReference type="SUPFAM" id="SSF56176">
    <property type="entry name" value="FAD-binding/transporter-associated domain-like"/>
    <property type="match status" value="1"/>
</dbReference>
<name>A0A6A6DIC8_9PEZI</name>
<organism evidence="5 6">
    <name type="scientific">Zopfia rhizophila CBS 207.26</name>
    <dbReference type="NCBI Taxonomy" id="1314779"/>
    <lineage>
        <taxon>Eukaryota</taxon>
        <taxon>Fungi</taxon>
        <taxon>Dikarya</taxon>
        <taxon>Ascomycota</taxon>
        <taxon>Pezizomycotina</taxon>
        <taxon>Dothideomycetes</taxon>
        <taxon>Dothideomycetes incertae sedis</taxon>
        <taxon>Zopfiaceae</taxon>
        <taxon>Zopfia</taxon>
    </lineage>
</organism>
<evidence type="ECO:0000313" key="5">
    <source>
        <dbReference type="EMBL" id="KAF2178895.1"/>
    </source>
</evidence>
<dbReference type="Gene3D" id="3.30.465.10">
    <property type="match status" value="2"/>
</dbReference>
<evidence type="ECO:0000256" key="1">
    <source>
        <dbReference type="ARBA" id="ARBA00005466"/>
    </source>
</evidence>
<accession>A0A6A6DIC8</accession>
<dbReference type="GO" id="GO:0016491">
    <property type="term" value="F:oxidoreductase activity"/>
    <property type="evidence" value="ECO:0007669"/>
    <property type="project" value="UniProtKB-KW"/>
</dbReference>
<dbReference type="AlphaFoldDB" id="A0A6A6DIC8"/>
<gene>
    <name evidence="5" type="ORF">K469DRAFT_598070</name>
</gene>
<dbReference type="PANTHER" id="PTHR13878:SF91">
    <property type="entry name" value="FAD BINDING DOMAIN PROTEIN (AFU_ORTHOLOGUE AFUA_6G12070)-RELATED"/>
    <property type="match status" value="1"/>
</dbReference>
<dbReference type="PROSITE" id="PS51387">
    <property type="entry name" value="FAD_PCMH"/>
    <property type="match status" value="1"/>
</dbReference>
<keyword evidence="6" id="KW-1185">Reference proteome</keyword>
<feature type="chain" id="PRO_5025541249" evidence="3">
    <location>
        <begin position="21"/>
        <end position="646"/>
    </location>
</feature>
<dbReference type="InterPro" id="IPR036318">
    <property type="entry name" value="FAD-bd_PCMH-like_sf"/>
</dbReference>
<sequence length="646" mass="70664">MFPFIQFLGLVLLASQTTFGYNFPYEAVQLKDSDVANNSDIAFGKPSNFGNRAKCKVLPGDANWPSVQRWAAFNSSLGGALIKGNPPASACYDGPNYDAAKCADVRERSSSSLFVMEDPTINGGQWQTGNSCPLPALPIPGFNSTPANYTCNVNGFPAYVVNATTAKHVQLAVNFARNNNIRLVIKNTGHDFLGRNTGGGSLQVWTHHLKAFEYLPSTRIREYHGMAARVGSSLQQFELHNYMAAYNITLLAPGGTTVGGLGGYMQGGGFSILTSKFGLMADQVLSLEVVTADGRFAHADPEENEDLFWAIRGGGGSTFGVVTSAVIKAYPTITITTSAFNFQTNPYRGNETTTVSVSDETFWKGIGVYFSHIVRVVDAKGIGWNYIRTTAPMRSPVFNSTRTFSFTGQVTLPGFTASEAKKFVAPLIYDLNKVGINITNPEPSYFSTYPKQAYRPNGPGDGVSGGRFGSRLFPRENLEDKDSDEFNDTMSVIRSFVEEGGYTFHSVDYSPTDEIAGYPGRDSAVNPALRNAVMHCTGFDTGSYGPDSTPAQQTANHKRLNEYIQKWRDVSPGAGAYMNEADTEEPDFQQSFYGHNYERLLRIKRRRDPWGVFYAVTGVGSEEWVVEGTNGLPTQQGRLCRVVDEE</sequence>
<dbReference type="InterPro" id="IPR050432">
    <property type="entry name" value="FAD-linked_Oxidoreductases_BP"/>
</dbReference>
<evidence type="ECO:0000256" key="2">
    <source>
        <dbReference type="ARBA" id="ARBA00023002"/>
    </source>
</evidence>
<dbReference type="PANTHER" id="PTHR13878">
    <property type="entry name" value="GULONOLACTONE OXIDASE"/>
    <property type="match status" value="1"/>
</dbReference>
<dbReference type="InterPro" id="IPR016169">
    <property type="entry name" value="FAD-bd_PCMH_sub2"/>
</dbReference>
<evidence type="ECO:0000259" key="4">
    <source>
        <dbReference type="PROSITE" id="PS51387"/>
    </source>
</evidence>
<dbReference type="InterPro" id="IPR012951">
    <property type="entry name" value="BBE"/>
</dbReference>
<evidence type="ECO:0000313" key="6">
    <source>
        <dbReference type="Proteomes" id="UP000800200"/>
    </source>
</evidence>
<evidence type="ECO:0000256" key="3">
    <source>
        <dbReference type="SAM" id="SignalP"/>
    </source>
</evidence>
<protein>
    <submittedName>
        <fullName evidence="5">FAD/FMN-containing isoamyl alcohol oxidase-like protein MreA</fullName>
    </submittedName>
</protein>
<keyword evidence="2" id="KW-0560">Oxidoreductase</keyword>
<dbReference type="Proteomes" id="UP000800200">
    <property type="component" value="Unassembled WGS sequence"/>
</dbReference>
<dbReference type="GO" id="GO:0071949">
    <property type="term" value="F:FAD binding"/>
    <property type="evidence" value="ECO:0007669"/>
    <property type="project" value="InterPro"/>
</dbReference>
<feature type="domain" description="FAD-binding PCMH-type" evidence="4">
    <location>
        <begin position="153"/>
        <end position="332"/>
    </location>
</feature>
<dbReference type="InterPro" id="IPR016166">
    <property type="entry name" value="FAD-bd_PCMH"/>
</dbReference>
<feature type="signal peptide" evidence="3">
    <location>
        <begin position="1"/>
        <end position="20"/>
    </location>
</feature>
<comment type="similarity">
    <text evidence="1">Belongs to the oxygen-dependent FAD-linked oxidoreductase family.</text>
</comment>
<dbReference type="Pfam" id="PF08031">
    <property type="entry name" value="BBE"/>
    <property type="match status" value="1"/>
</dbReference>
<dbReference type="OrthoDB" id="415825at2759"/>
<proteinExistence type="inferred from homology"/>
<dbReference type="Pfam" id="PF01565">
    <property type="entry name" value="FAD_binding_4"/>
    <property type="match status" value="1"/>
</dbReference>
<dbReference type="InterPro" id="IPR006094">
    <property type="entry name" value="Oxid_FAD_bind_N"/>
</dbReference>